<organism evidence="1 2">
    <name type="scientific">Myroides pelagicus</name>
    <dbReference type="NCBI Taxonomy" id="270914"/>
    <lineage>
        <taxon>Bacteria</taxon>
        <taxon>Pseudomonadati</taxon>
        <taxon>Bacteroidota</taxon>
        <taxon>Flavobacteriia</taxon>
        <taxon>Flavobacteriales</taxon>
        <taxon>Flavobacteriaceae</taxon>
        <taxon>Myroides</taxon>
    </lineage>
</organism>
<keyword evidence="2" id="KW-1185">Reference proteome</keyword>
<evidence type="ECO:0000313" key="1">
    <source>
        <dbReference type="EMBL" id="MTH30379.1"/>
    </source>
</evidence>
<reference evidence="1 2" key="1">
    <citation type="journal article" date="2006" name="Int. J. Syst. Evol. Microbiol.">
        <title>Myroides pelagicus sp. nov., isolated from seawater in Thailand.</title>
        <authorList>
            <person name="Yoon J."/>
            <person name="Maneerat S."/>
            <person name="Kawai F."/>
            <person name="Yokota A."/>
        </authorList>
    </citation>
    <scope>NUCLEOTIDE SEQUENCE [LARGE SCALE GENOMIC DNA]</scope>
    <source>
        <strain evidence="1 2">SM1T</strain>
    </source>
</reference>
<dbReference type="GO" id="GO:0016740">
    <property type="term" value="F:transferase activity"/>
    <property type="evidence" value="ECO:0007669"/>
    <property type="project" value="UniProtKB-KW"/>
</dbReference>
<gene>
    <name evidence="1" type="ORF">GJV77_10780</name>
</gene>
<proteinExistence type="predicted"/>
<dbReference type="EMBL" id="WMJY01000024">
    <property type="protein sequence ID" value="MTH30379.1"/>
    <property type="molecule type" value="Genomic_DNA"/>
</dbReference>
<comment type="caution">
    <text evidence="1">The sequence shown here is derived from an EMBL/GenBank/DDBJ whole genome shotgun (WGS) entry which is preliminary data.</text>
</comment>
<accession>A0A7K1GP90</accession>
<dbReference type="OrthoDB" id="6385861at2"/>
<evidence type="ECO:0000313" key="2">
    <source>
        <dbReference type="Proteomes" id="UP000488936"/>
    </source>
</evidence>
<dbReference type="Proteomes" id="UP000488936">
    <property type="component" value="Unassembled WGS sequence"/>
</dbReference>
<dbReference type="SUPFAM" id="SSF53756">
    <property type="entry name" value="UDP-Glycosyltransferase/glycogen phosphorylase"/>
    <property type="match status" value="1"/>
</dbReference>
<sequence>MAVLFIVFEKITEGKGISKKILQQVSSLKNIGKKVDFVSFEYNNGFYTRTVNNVICKRFKKNKVVSFFQRFYTFEDIIDVYQKGEYDVVYIRYNHIASYFFLKFLFLLKKTGNAKVILEIPTYPYDEEYKSVNLFTWVRHCEERMFRSSMRKYVDYIVSYVNDNSIFGIPSISISNGISLDNIPSYVENKHISNGHDIVLTGVASMEFWHGYDRMIKGIGEYYKSGNNTVKIYFNLVGPENTLASKEYKKLVTFYKLEEYVVFHNVLSGDVLDRVFASTDIAIGCLGCHRKGIEDIKSLKNREYCARSIPFVYSENDSDFDSKDFVFKVVPDESIVDIAKLVNWFYTSKFDKKAMREFSETDLSWEKQFSKIYDVMDNQF</sequence>
<keyword evidence="1" id="KW-0808">Transferase</keyword>
<protein>
    <submittedName>
        <fullName evidence="1">Glycosyltransferase family 1 protein</fullName>
    </submittedName>
</protein>
<name>A0A7K1GP90_9FLAO</name>
<dbReference type="AlphaFoldDB" id="A0A7K1GP90"/>
<dbReference type="RefSeq" id="WP_155036363.1">
    <property type="nucleotide sequence ID" value="NZ_JBHTIG010000016.1"/>
</dbReference>